<reference evidence="1 2" key="1">
    <citation type="submission" date="2023-05" db="EMBL/GenBank/DDBJ databases">
        <authorList>
            <person name="Gao F."/>
        </authorList>
    </citation>
    <scope>NUCLEOTIDE SEQUENCE [LARGE SCALE GENOMIC DNA]</scope>
    <source>
        <strain evidence="1 2">MIMF12</strain>
    </source>
</reference>
<dbReference type="Proteomes" id="UP001302059">
    <property type="component" value="Unassembled WGS sequence"/>
</dbReference>
<dbReference type="EMBL" id="JASNGB010000041">
    <property type="protein sequence ID" value="MDL2343819.1"/>
    <property type="molecule type" value="Genomic_DNA"/>
</dbReference>
<sequence length="79" mass="8631">MKPEQGVRLSLTPEEALVLFEWLVREDGAGGLTFAHSAEERVLWGLEAQLEKSLVDVLAPDYAGCLAEARQRVLSPGPL</sequence>
<accession>A0ABT7JJI4</accession>
<keyword evidence="2" id="KW-1185">Reference proteome</keyword>
<evidence type="ECO:0000313" key="2">
    <source>
        <dbReference type="Proteomes" id="UP001302059"/>
    </source>
</evidence>
<gene>
    <name evidence="1" type="ORF">QOL99_06615</name>
</gene>
<evidence type="ECO:0000313" key="1">
    <source>
        <dbReference type="EMBL" id="MDL2343819.1"/>
    </source>
</evidence>
<comment type="caution">
    <text evidence="1">The sequence shown here is derived from an EMBL/GenBank/DDBJ whole genome shotgun (WGS) entry which is preliminary data.</text>
</comment>
<name>A0ABT7JJI4_9DEIO</name>
<protein>
    <submittedName>
        <fullName evidence="1">Uncharacterized protein</fullName>
    </submittedName>
</protein>
<organism evidence="1 2">
    <name type="scientific">Deinococcus rhizophilus</name>
    <dbReference type="NCBI Taxonomy" id="3049544"/>
    <lineage>
        <taxon>Bacteria</taxon>
        <taxon>Thermotogati</taxon>
        <taxon>Deinococcota</taxon>
        <taxon>Deinococci</taxon>
        <taxon>Deinococcales</taxon>
        <taxon>Deinococcaceae</taxon>
        <taxon>Deinococcus</taxon>
    </lineage>
</organism>
<dbReference type="RefSeq" id="WP_285522428.1">
    <property type="nucleotide sequence ID" value="NZ_JASNGB010000041.1"/>
</dbReference>
<proteinExistence type="predicted"/>